<dbReference type="AlphaFoldDB" id="A0A2A4X2J5"/>
<proteinExistence type="predicted"/>
<evidence type="ECO:0000313" key="2">
    <source>
        <dbReference type="Proteomes" id="UP000218775"/>
    </source>
</evidence>
<name>A0A2A4X2J5_UNCAE</name>
<reference evidence="2" key="1">
    <citation type="submission" date="2017-08" db="EMBL/GenBank/DDBJ databases">
        <title>A dynamic microbial community with high functional redundancy inhabits the cold, oxic subseafloor aquifer.</title>
        <authorList>
            <person name="Tully B.J."/>
            <person name="Wheat C.G."/>
            <person name="Glazer B.T."/>
            <person name="Huber J.A."/>
        </authorList>
    </citation>
    <scope>NUCLEOTIDE SEQUENCE [LARGE SCALE GENOMIC DNA]</scope>
</reference>
<accession>A0A2A4X2J5</accession>
<dbReference type="EMBL" id="NVUK01000031">
    <property type="protein sequence ID" value="PCI76275.1"/>
    <property type="molecule type" value="Genomic_DNA"/>
</dbReference>
<protein>
    <submittedName>
        <fullName evidence="1">Uncharacterized protein</fullName>
    </submittedName>
</protein>
<dbReference type="Proteomes" id="UP000218775">
    <property type="component" value="Unassembled WGS sequence"/>
</dbReference>
<evidence type="ECO:0000313" key="1">
    <source>
        <dbReference type="EMBL" id="PCI76275.1"/>
    </source>
</evidence>
<organism evidence="1 2">
    <name type="scientific">Aerophobetes bacterium</name>
    <dbReference type="NCBI Taxonomy" id="2030807"/>
    <lineage>
        <taxon>Bacteria</taxon>
        <taxon>Candidatus Aerophobota</taxon>
    </lineage>
</organism>
<comment type="caution">
    <text evidence="1">The sequence shown here is derived from an EMBL/GenBank/DDBJ whole genome shotgun (WGS) entry which is preliminary data.</text>
</comment>
<sequence>MKNFNLPNIDAIHAKDPRSKKKAISTDFLSTFKSHFFKNIFLTVITLGLFAQKLKKNSKSKVLQAIAARKISYIILLMEFIKNARTGIQFTDPRQAITTIFMKINDQVIESEDKNIEVRAIYAPAEILLFITNPIRDIKQLKLHRFSRRQTDYIRLWQEIKKKSKVNQFRQIQSINFYTKSIKEQFLLSQIGIHDRLMRSAMYRKAPGNLTMFKELSSAFLEIIVAYEEFEDLKNSDKELHQLISLLSVTPKNDIKKLCHYMETGSVHDSLSPENRRQLIQLGNKQRALYSITSSEILDMSALILDKHQWEFLLSLQKASDVSLNLIHWAYDQTPNVMDKISFSEKLLSGSLKLLPENQDFSSFVELQKNEAPIKQMLEMFAAEEGRRWPQIEMYCEGKISFQVGENLSIDKNHIIAVYSALYALSPSDETLLFLLQKSLTREGQECFEQAIEQGVLKLLGEKSEFFIPVLSNTKIVISKQSPTLFSFNFFFNQNIHRQGEQGHVSSKEKFLQIKQDIDKQGSAWISKTPQVCLKGENVF</sequence>
<gene>
    <name evidence="1" type="ORF">COB21_04600</name>
</gene>